<sequence length="360" mass="37886">MSDAQERTEQATQHRMKEVRSKGQLSKSTDLTAWLGVAAAGLSLPMVIAESSDVTSALVIELRTVMDNPEPAVAAALFGDALSSVVPLLTPMFLAVVIAVVIGAGMQGGIHLKKFKLHSEGLQMLPGLKRILGPQAWWEGLKAVLKTAVVGGVLYLVLQGLVPVLMTAGGMSVAAVLEVASGGAGALLQTAIAAGLVLAVLDVMVIARRNRKRTRMSKREVKDEAKNSDGDPLVRAQRRSKQLAMSRNRMIAAVAGADVVLLNPTHIAVALKYEPGKSAPRVVAKGAGEVAAKMREKARDAGVPMVHEILLARALHAACEVGEEVPVELYTAVARVLAFVMSLRARGAAQGVHRFAAFAA</sequence>
<keyword evidence="3" id="KW-0813">Transport</keyword>
<dbReference type="Gene3D" id="6.10.250.2080">
    <property type="match status" value="1"/>
</dbReference>
<keyword evidence="6" id="KW-0472">Membrane</keyword>
<feature type="transmembrane region" description="Helical" evidence="6">
    <location>
        <begin position="186"/>
        <end position="207"/>
    </location>
</feature>
<keyword evidence="6" id="KW-1133">Transmembrane helix</keyword>
<dbReference type="SUPFAM" id="SSF160544">
    <property type="entry name" value="EscU C-terminal domain-like"/>
    <property type="match status" value="1"/>
</dbReference>
<gene>
    <name evidence="7" type="ORF">ACFFGH_22985</name>
</gene>
<feature type="compositionally biased region" description="Basic and acidic residues" evidence="5">
    <location>
        <begin position="217"/>
        <end position="229"/>
    </location>
</feature>
<feature type="region of interest" description="Disordered" evidence="5">
    <location>
        <begin position="214"/>
        <end position="238"/>
    </location>
</feature>
<evidence type="ECO:0000313" key="8">
    <source>
        <dbReference type="Proteomes" id="UP001589896"/>
    </source>
</evidence>
<dbReference type="PRINTS" id="PR00950">
    <property type="entry name" value="TYPE3IMSPROT"/>
</dbReference>
<protein>
    <recommendedName>
        <fullName evidence="2">Flagellar biosynthetic protein FlhB</fullName>
    </recommendedName>
</protein>
<dbReference type="Proteomes" id="UP001589896">
    <property type="component" value="Unassembled WGS sequence"/>
</dbReference>
<evidence type="ECO:0000256" key="5">
    <source>
        <dbReference type="SAM" id="MobiDB-lite"/>
    </source>
</evidence>
<accession>A0ABV6RUQ6</accession>
<feature type="transmembrane region" description="Helical" evidence="6">
    <location>
        <begin position="31"/>
        <end position="49"/>
    </location>
</feature>
<dbReference type="EMBL" id="JBHLTG010000006">
    <property type="protein sequence ID" value="MFC0680707.1"/>
    <property type="molecule type" value="Genomic_DNA"/>
</dbReference>
<keyword evidence="8" id="KW-1185">Reference proteome</keyword>
<evidence type="ECO:0000256" key="2">
    <source>
        <dbReference type="ARBA" id="ARBA00021622"/>
    </source>
</evidence>
<dbReference type="RefSeq" id="WP_386672697.1">
    <property type="nucleotide sequence ID" value="NZ_JBHLTG010000006.1"/>
</dbReference>
<dbReference type="PANTHER" id="PTHR30531:SF12">
    <property type="entry name" value="FLAGELLAR BIOSYNTHETIC PROTEIN FLHB"/>
    <property type="match status" value="1"/>
</dbReference>
<keyword evidence="3" id="KW-1006">Bacterial flagellum protein export</keyword>
<dbReference type="InterPro" id="IPR029025">
    <property type="entry name" value="T3SS_substrate_exporter_C"/>
</dbReference>
<comment type="caution">
    <text evidence="7">The sequence shown here is derived from an EMBL/GenBank/DDBJ whole genome shotgun (WGS) entry which is preliminary data.</text>
</comment>
<dbReference type="InterPro" id="IPR006135">
    <property type="entry name" value="T3SS_substrate_exporter"/>
</dbReference>
<keyword evidence="7" id="KW-0282">Flagellum</keyword>
<evidence type="ECO:0000256" key="4">
    <source>
        <dbReference type="ARBA" id="ARBA00025078"/>
    </source>
</evidence>
<name>A0ABV6RUQ6_9GAMM</name>
<dbReference type="Gene3D" id="3.40.1690.10">
    <property type="entry name" value="secretion proteins EscU"/>
    <property type="match status" value="1"/>
</dbReference>
<comment type="similarity">
    <text evidence="1">Belongs to the type III secretion exporter family.</text>
</comment>
<keyword evidence="6" id="KW-0812">Transmembrane</keyword>
<keyword evidence="7" id="KW-0966">Cell projection</keyword>
<evidence type="ECO:0000256" key="3">
    <source>
        <dbReference type="ARBA" id="ARBA00023225"/>
    </source>
</evidence>
<dbReference type="PANTHER" id="PTHR30531">
    <property type="entry name" value="FLAGELLAR BIOSYNTHETIC PROTEIN FLHB"/>
    <property type="match status" value="1"/>
</dbReference>
<proteinExistence type="inferred from homology"/>
<reference evidence="7 8" key="1">
    <citation type="submission" date="2024-09" db="EMBL/GenBank/DDBJ databases">
        <authorList>
            <person name="Sun Q."/>
            <person name="Mori K."/>
        </authorList>
    </citation>
    <scope>NUCLEOTIDE SEQUENCE [LARGE SCALE GENOMIC DNA]</scope>
    <source>
        <strain evidence="7 8">KCTC 23076</strain>
    </source>
</reference>
<feature type="transmembrane region" description="Helical" evidence="6">
    <location>
        <begin position="143"/>
        <end position="166"/>
    </location>
</feature>
<keyword evidence="3" id="KW-0653">Protein transport</keyword>
<evidence type="ECO:0000313" key="7">
    <source>
        <dbReference type="EMBL" id="MFC0680707.1"/>
    </source>
</evidence>
<keyword evidence="7" id="KW-0969">Cilium</keyword>
<evidence type="ECO:0000256" key="1">
    <source>
        <dbReference type="ARBA" id="ARBA00010690"/>
    </source>
</evidence>
<feature type="region of interest" description="Disordered" evidence="5">
    <location>
        <begin position="1"/>
        <end position="24"/>
    </location>
</feature>
<evidence type="ECO:0000256" key="6">
    <source>
        <dbReference type="SAM" id="Phobius"/>
    </source>
</evidence>
<feature type="transmembrane region" description="Helical" evidence="6">
    <location>
        <begin position="85"/>
        <end position="106"/>
    </location>
</feature>
<organism evidence="7 8">
    <name type="scientific">Lysobacter korlensis</name>
    <dbReference type="NCBI Taxonomy" id="553636"/>
    <lineage>
        <taxon>Bacteria</taxon>
        <taxon>Pseudomonadati</taxon>
        <taxon>Pseudomonadota</taxon>
        <taxon>Gammaproteobacteria</taxon>
        <taxon>Lysobacterales</taxon>
        <taxon>Lysobacteraceae</taxon>
        <taxon>Lysobacter</taxon>
    </lineage>
</organism>
<comment type="function">
    <text evidence="4">Required for formation of the rod structure in the basal body of the flagellar apparatus. Together with FliI and FliH, may constitute the export apparatus of flagellin.</text>
</comment>
<dbReference type="Pfam" id="PF01312">
    <property type="entry name" value="Bac_export_2"/>
    <property type="match status" value="1"/>
</dbReference>